<dbReference type="InterPro" id="IPR036291">
    <property type="entry name" value="NAD(P)-bd_dom_sf"/>
</dbReference>
<evidence type="ECO:0000259" key="1">
    <source>
        <dbReference type="Pfam" id="PF01370"/>
    </source>
</evidence>
<feature type="domain" description="NAD-dependent epimerase/dehydratase" evidence="1">
    <location>
        <begin position="3"/>
        <end position="251"/>
    </location>
</feature>
<keyword evidence="3" id="KW-1185">Reference proteome</keyword>
<name>A0AA48GMG7_9BACT</name>
<dbReference type="SUPFAM" id="SSF51735">
    <property type="entry name" value="NAD(P)-binding Rossmann-fold domains"/>
    <property type="match status" value="1"/>
</dbReference>
<dbReference type="AlphaFoldDB" id="A0AA48GMG7"/>
<gene>
    <name evidence="2" type="ORF">METEAL_31930</name>
</gene>
<accession>A0AA48GMG7</accession>
<dbReference type="NCBIfam" id="NF008872">
    <property type="entry name" value="PRK11908.1"/>
    <property type="match status" value="1"/>
</dbReference>
<organism evidence="2 3">
    <name type="scientific">Mesoterricola silvestris</name>
    <dbReference type="NCBI Taxonomy" id="2927979"/>
    <lineage>
        <taxon>Bacteria</taxon>
        <taxon>Pseudomonadati</taxon>
        <taxon>Acidobacteriota</taxon>
        <taxon>Holophagae</taxon>
        <taxon>Holophagales</taxon>
        <taxon>Holophagaceae</taxon>
        <taxon>Mesoterricola</taxon>
    </lineage>
</organism>
<evidence type="ECO:0000313" key="2">
    <source>
        <dbReference type="EMBL" id="BDU74019.1"/>
    </source>
</evidence>
<dbReference type="Gene3D" id="3.40.50.720">
    <property type="entry name" value="NAD(P)-binding Rossmann-like Domain"/>
    <property type="match status" value="1"/>
</dbReference>
<dbReference type="PANTHER" id="PTHR43245">
    <property type="entry name" value="BIFUNCTIONAL POLYMYXIN RESISTANCE PROTEIN ARNA"/>
    <property type="match status" value="1"/>
</dbReference>
<sequence length="350" mass="40201">MKILILGVNGFIGSHLVGRILRDTTWEVYGMDLGNHKVSEYLGNPRFHYREGDISISKEWIEYHVKNCDVVLPLVAIATPKVYVTDPLRVFELDFEENLRVVRQCVKYKKRVVFPSTSEVYGMCPDAEFDEETSALVTGPIPMQRWIYSTSKQLLDRVIWGYGFRDNLQFTLFRPFNWMGPKLDSLNTAKEGSSRLVTQFAWNLFNGEPLKLVDGGAQRRCFCDVEDAMDGLMSILRNEGGKADGRIFNIGNPANDHSVQDIAERMLEIWKDHPFRLERNIPLSQIVQETSGAFYGKGYQDVLVRTPSIRRMRETFGFDPKIGIKEALRKAIDFFVEEHKAMEKIVETEG</sequence>
<protein>
    <recommendedName>
        <fullName evidence="1">NAD-dependent epimerase/dehydratase domain-containing protein</fullName>
    </recommendedName>
</protein>
<proteinExistence type="predicted"/>
<reference evidence="3" key="1">
    <citation type="journal article" date="2023" name="Int. J. Syst. Evol. Microbiol.">
        <title>Mesoterricola silvestris gen. nov., sp. nov., Mesoterricola sediminis sp. nov., Geothrix oryzae sp. nov., Geothrix edaphica sp. nov., Geothrix rubra sp. nov., and Geothrix limicola sp. nov., six novel members of Acidobacteriota isolated from soils.</title>
        <authorList>
            <person name="Itoh H."/>
            <person name="Sugisawa Y."/>
            <person name="Mise K."/>
            <person name="Xu Z."/>
            <person name="Kuniyasu M."/>
            <person name="Ushijima N."/>
            <person name="Kawano K."/>
            <person name="Kobayashi E."/>
            <person name="Shiratori Y."/>
            <person name="Masuda Y."/>
            <person name="Senoo K."/>
        </authorList>
    </citation>
    <scope>NUCLEOTIDE SEQUENCE [LARGE SCALE GENOMIC DNA]</scope>
    <source>
        <strain evidence="3">W79</strain>
    </source>
</reference>
<dbReference type="Proteomes" id="UP001238179">
    <property type="component" value="Chromosome"/>
</dbReference>
<dbReference type="PANTHER" id="PTHR43245:SF13">
    <property type="entry name" value="UDP-D-APIOSE_UDP-D-XYLOSE SYNTHASE 2"/>
    <property type="match status" value="1"/>
</dbReference>
<dbReference type="RefSeq" id="WP_316412690.1">
    <property type="nucleotide sequence ID" value="NZ_AP027080.1"/>
</dbReference>
<dbReference type="InterPro" id="IPR050177">
    <property type="entry name" value="Lipid_A_modif_metabolic_enz"/>
</dbReference>
<dbReference type="KEGG" id="msil:METEAL_31930"/>
<dbReference type="Pfam" id="PF01370">
    <property type="entry name" value="Epimerase"/>
    <property type="match status" value="1"/>
</dbReference>
<dbReference type="EMBL" id="AP027080">
    <property type="protein sequence ID" value="BDU74019.1"/>
    <property type="molecule type" value="Genomic_DNA"/>
</dbReference>
<evidence type="ECO:0000313" key="3">
    <source>
        <dbReference type="Proteomes" id="UP001238179"/>
    </source>
</evidence>
<dbReference type="InterPro" id="IPR001509">
    <property type="entry name" value="Epimerase_deHydtase"/>
</dbReference>